<name>A0A3N2D6Z0_9MICO</name>
<evidence type="ECO:0000256" key="1">
    <source>
        <dbReference type="SAM" id="Coils"/>
    </source>
</evidence>
<organism evidence="2 3">
    <name type="scientific">Salana multivorans</name>
    <dbReference type="NCBI Taxonomy" id="120377"/>
    <lineage>
        <taxon>Bacteria</taxon>
        <taxon>Bacillati</taxon>
        <taxon>Actinomycetota</taxon>
        <taxon>Actinomycetes</taxon>
        <taxon>Micrococcales</taxon>
        <taxon>Beutenbergiaceae</taxon>
        <taxon>Salana</taxon>
    </lineage>
</organism>
<evidence type="ECO:0000313" key="2">
    <source>
        <dbReference type="EMBL" id="ROR95551.1"/>
    </source>
</evidence>
<dbReference type="EMBL" id="RKHQ01000001">
    <property type="protein sequence ID" value="ROR95551.1"/>
    <property type="molecule type" value="Genomic_DNA"/>
</dbReference>
<keyword evidence="1" id="KW-0175">Coiled coil</keyword>
<evidence type="ECO:0000313" key="3">
    <source>
        <dbReference type="Proteomes" id="UP000275356"/>
    </source>
</evidence>
<proteinExistence type="predicted"/>
<dbReference type="AlphaFoldDB" id="A0A3N2D6Z0"/>
<dbReference type="Proteomes" id="UP000275356">
    <property type="component" value="Unassembled WGS sequence"/>
</dbReference>
<comment type="caution">
    <text evidence="2">The sequence shown here is derived from an EMBL/GenBank/DDBJ whole genome shotgun (WGS) entry which is preliminary data.</text>
</comment>
<keyword evidence="3" id="KW-1185">Reference proteome</keyword>
<feature type="coiled-coil region" evidence="1">
    <location>
        <begin position="224"/>
        <end position="279"/>
    </location>
</feature>
<dbReference type="OrthoDB" id="3541690at2"/>
<gene>
    <name evidence="2" type="ORF">EDD28_0109</name>
</gene>
<reference evidence="2 3" key="1">
    <citation type="submission" date="2018-11" db="EMBL/GenBank/DDBJ databases">
        <title>Sequencing the genomes of 1000 actinobacteria strains.</title>
        <authorList>
            <person name="Klenk H.-P."/>
        </authorList>
    </citation>
    <scope>NUCLEOTIDE SEQUENCE [LARGE SCALE GENOMIC DNA]</scope>
    <source>
        <strain evidence="2 3">DSM 13521</strain>
    </source>
</reference>
<dbReference type="RefSeq" id="WP_123737851.1">
    <property type="nucleotide sequence ID" value="NZ_RKHQ01000001.1"/>
</dbReference>
<accession>A0A3N2D6Z0</accession>
<sequence>MSPSEPRASTANGASTEEAASDLYRHSPATFARHREAVAAQLQASGDELGAARIRRLPVPTTAAWWINQLALRWPDELTALLDLGARLRAASEERNLARLTELDRTRRVRTDALLSLLWHHGAEEEPDDDTPTVDSTHRIHPTPEDLALVLETVTAAVLDDEVAELVRAGCLARTVEAPDLDLLRGTAGDGEESVPVTVPRRREAGQDVLAVATAAVVDAENRLAAATDTVASLTGMLDGLEQELAELTRDRDSTRARLETWRRTAVAAERELRVARARLGRLT</sequence>
<protein>
    <submittedName>
        <fullName evidence="2">Uncharacterized protein</fullName>
    </submittedName>
</protein>